<dbReference type="PANTHER" id="PTHR43547">
    <property type="entry name" value="TWO-COMPONENT HISTIDINE KINASE"/>
    <property type="match status" value="1"/>
</dbReference>
<reference evidence="4 5" key="1">
    <citation type="submission" date="2018-11" db="EMBL/GenBank/DDBJ databases">
        <authorList>
            <person name="Jang G.I."/>
            <person name="Hwang C.Y."/>
        </authorList>
    </citation>
    <scope>NUCLEOTIDE SEQUENCE [LARGE SCALE GENOMIC DNA]</scope>
    <source>
        <strain evidence="4 5">SSM26</strain>
    </source>
</reference>
<evidence type="ECO:0000313" key="5">
    <source>
        <dbReference type="Proteomes" id="UP000275199"/>
    </source>
</evidence>
<sequence>MGGSVGVESQVGEGSTFWLRLPSGENDDSVTTSASPVLQPDSLAVAGSEENTRTVLYIEDNPANLKLIARILQRYDGAHLLTTSSGMEGFAMAKERQPDIVLLDINLPDTDGYSVLRNLKASEDTADIPVVALTANAMHSEVRRGKHAGFDEYLTKPISVDELLATLEKYLR</sequence>
<keyword evidence="1 2" id="KW-0597">Phosphoprotein</keyword>
<dbReference type="SUPFAM" id="SSF52172">
    <property type="entry name" value="CheY-like"/>
    <property type="match status" value="1"/>
</dbReference>
<dbReference type="SUPFAM" id="SSF55874">
    <property type="entry name" value="ATPase domain of HSP90 chaperone/DNA topoisomerase II/histidine kinase"/>
    <property type="match status" value="1"/>
</dbReference>
<gene>
    <name evidence="4" type="ORF">EF096_06075</name>
</gene>
<dbReference type="InterPro" id="IPR001789">
    <property type="entry name" value="Sig_transdc_resp-reg_receiver"/>
</dbReference>
<proteinExistence type="predicted"/>
<keyword evidence="4" id="KW-0808">Transferase</keyword>
<dbReference type="PROSITE" id="PS50110">
    <property type="entry name" value="RESPONSE_REGULATORY"/>
    <property type="match status" value="1"/>
</dbReference>
<keyword evidence="4" id="KW-0418">Kinase</keyword>
<dbReference type="SMART" id="SM00448">
    <property type="entry name" value="REC"/>
    <property type="match status" value="1"/>
</dbReference>
<name>A0ABX9XK06_9PSED</name>
<evidence type="ECO:0000259" key="3">
    <source>
        <dbReference type="PROSITE" id="PS50110"/>
    </source>
</evidence>
<dbReference type="Proteomes" id="UP000275199">
    <property type="component" value="Unassembled WGS sequence"/>
</dbReference>
<dbReference type="PANTHER" id="PTHR43547:SF2">
    <property type="entry name" value="HYBRID SIGNAL TRANSDUCTION HISTIDINE KINASE C"/>
    <property type="match status" value="1"/>
</dbReference>
<protein>
    <submittedName>
        <fullName evidence="4">Hybrid sensor histidine kinase/response regulator</fullName>
    </submittedName>
</protein>
<dbReference type="Gene3D" id="3.40.50.2300">
    <property type="match status" value="1"/>
</dbReference>
<dbReference type="InterPro" id="IPR011006">
    <property type="entry name" value="CheY-like_superfamily"/>
</dbReference>
<dbReference type="InterPro" id="IPR036890">
    <property type="entry name" value="HATPase_C_sf"/>
</dbReference>
<dbReference type="EMBL" id="RKKU01000005">
    <property type="protein sequence ID" value="ROZ86470.1"/>
    <property type="molecule type" value="Genomic_DNA"/>
</dbReference>
<feature type="modified residue" description="4-aspartylphosphate" evidence="2">
    <location>
        <position position="104"/>
    </location>
</feature>
<comment type="caution">
    <text evidence="4">The sequence shown here is derived from an EMBL/GenBank/DDBJ whole genome shotgun (WGS) entry which is preliminary data.</text>
</comment>
<evidence type="ECO:0000256" key="1">
    <source>
        <dbReference type="ARBA" id="ARBA00022553"/>
    </source>
</evidence>
<feature type="domain" description="Response regulatory" evidence="3">
    <location>
        <begin position="54"/>
        <end position="171"/>
    </location>
</feature>
<evidence type="ECO:0000256" key="2">
    <source>
        <dbReference type="PROSITE-ProRule" id="PRU00169"/>
    </source>
</evidence>
<organism evidence="4 5">
    <name type="scientific">Pseudomonas neustonica</name>
    <dbReference type="NCBI Taxonomy" id="2487346"/>
    <lineage>
        <taxon>Bacteria</taxon>
        <taxon>Pseudomonadati</taxon>
        <taxon>Pseudomonadota</taxon>
        <taxon>Gammaproteobacteria</taxon>
        <taxon>Pseudomonadales</taxon>
        <taxon>Pseudomonadaceae</taxon>
        <taxon>Pseudomonas</taxon>
    </lineage>
</organism>
<evidence type="ECO:0000313" key="4">
    <source>
        <dbReference type="EMBL" id="ROZ86470.1"/>
    </source>
</evidence>
<accession>A0ABX9XK06</accession>
<dbReference type="Pfam" id="PF00072">
    <property type="entry name" value="Response_reg"/>
    <property type="match status" value="1"/>
</dbReference>
<dbReference type="GO" id="GO:0016301">
    <property type="term" value="F:kinase activity"/>
    <property type="evidence" value="ECO:0007669"/>
    <property type="project" value="UniProtKB-KW"/>
</dbReference>
<keyword evidence="5" id="KW-1185">Reference proteome</keyword>